<gene>
    <name evidence="2" type="ORF">CPLU01_16052</name>
</gene>
<organism evidence="2 3">
    <name type="scientific">Colletotrichum plurivorum</name>
    <dbReference type="NCBI Taxonomy" id="2175906"/>
    <lineage>
        <taxon>Eukaryota</taxon>
        <taxon>Fungi</taxon>
        <taxon>Dikarya</taxon>
        <taxon>Ascomycota</taxon>
        <taxon>Pezizomycotina</taxon>
        <taxon>Sordariomycetes</taxon>
        <taxon>Hypocreomycetidae</taxon>
        <taxon>Glomerellales</taxon>
        <taxon>Glomerellaceae</taxon>
        <taxon>Colletotrichum</taxon>
        <taxon>Colletotrichum orchidearum species complex</taxon>
    </lineage>
</organism>
<dbReference type="PANTHER" id="PTHR24148:SF64">
    <property type="entry name" value="HETEROKARYON INCOMPATIBILITY DOMAIN-CONTAINING PROTEIN"/>
    <property type="match status" value="1"/>
</dbReference>
<accession>A0A8H6J1W5</accession>
<protein>
    <submittedName>
        <fullName evidence="2">Heterokaryon incompatibility protein</fullName>
    </submittedName>
</protein>
<feature type="compositionally biased region" description="Polar residues" evidence="1">
    <location>
        <begin position="308"/>
        <end position="320"/>
    </location>
</feature>
<reference evidence="2" key="1">
    <citation type="journal article" date="2020" name="Phytopathology">
        <title>Genome Sequence Resources of Colletotrichum truncatum, C. plurivorum, C. musicola, and C. sojae: Four Species Pathogenic to Soybean (Glycine max).</title>
        <authorList>
            <person name="Rogerio F."/>
            <person name="Boufleur T.R."/>
            <person name="Ciampi-Guillardi M."/>
            <person name="Sukno S.A."/>
            <person name="Thon M.R."/>
            <person name="Massola Junior N.S."/>
            <person name="Baroncelli R."/>
        </authorList>
    </citation>
    <scope>NUCLEOTIDE SEQUENCE</scope>
    <source>
        <strain evidence="2">LFN00145</strain>
    </source>
</reference>
<dbReference type="AlphaFoldDB" id="A0A8H6J1W5"/>
<evidence type="ECO:0000313" key="2">
    <source>
        <dbReference type="EMBL" id="KAF6804516.1"/>
    </source>
</evidence>
<sequence>MYRELLLHPFLTRSGILFYQQFQTTFAFDYLQYDKRNLYPDFRLAGIDDDTETTEEIRRKIRLWAGTKSIAATKAGEEDKLYKSITDPYEIRVLEIKPGEGDERLEGSLHHSSVEFESTDKMITKRPGRFGAAIFYTTREALAMNDLTTPISYTALSYTWGEPVYEGIFECDGRVMRITKSLECALRYLRQRPYFKANGIYLRSLMKIPTVDSQRPTDLLVRGISFDVLVTSSGLFDDPVLNPNAENKTLLEVVAFFSQIKEYPTTETVFSVFWHTIVAGKGDLDRLGCPDSFEEIVSHILDLSTGRQNSLPGQTYTARQNRPPGRGGLDQKKLESRKPGSAGDTFQKVRTAMINALKNRRLGMTEKWYVGLFAEHLEVGDQIWILDGCHVPFLLRPAGGDGRFRLIGECYVHGIMGGEAVDVSSTLRDIVLV</sequence>
<evidence type="ECO:0000256" key="1">
    <source>
        <dbReference type="SAM" id="MobiDB-lite"/>
    </source>
</evidence>
<comment type="caution">
    <text evidence="2">The sequence shown here is derived from an EMBL/GenBank/DDBJ whole genome shotgun (WGS) entry which is preliminary data.</text>
</comment>
<proteinExistence type="predicted"/>
<feature type="compositionally biased region" description="Basic and acidic residues" evidence="1">
    <location>
        <begin position="329"/>
        <end position="338"/>
    </location>
</feature>
<feature type="region of interest" description="Disordered" evidence="1">
    <location>
        <begin position="308"/>
        <end position="343"/>
    </location>
</feature>
<name>A0A8H6J1W5_9PEZI</name>
<dbReference type="EMBL" id="WIGO01000809">
    <property type="protein sequence ID" value="KAF6804516.1"/>
    <property type="molecule type" value="Genomic_DNA"/>
</dbReference>
<keyword evidence="3" id="KW-1185">Reference proteome</keyword>
<evidence type="ECO:0000313" key="3">
    <source>
        <dbReference type="Proteomes" id="UP000654918"/>
    </source>
</evidence>
<dbReference type="InterPro" id="IPR052895">
    <property type="entry name" value="HetReg/Transcr_Mod"/>
</dbReference>
<dbReference type="PANTHER" id="PTHR24148">
    <property type="entry name" value="ANKYRIN REPEAT DOMAIN-CONTAINING PROTEIN 39 HOMOLOG-RELATED"/>
    <property type="match status" value="1"/>
</dbReference>
<dbReference type="Pfam" id="PF26639">
    <property type="entry name" value="Het-6_barrel"/>
    <property type="match status" value="1"/>
</dbReference>
<dbReference type="Proteomes" id="UP000654918">
    <property type="component" value="Unassembled WGS sequence"/>
</dbReference>